<dbReference type="EMBL" id="BIMR01000100">
    <property type="protein sequence ID" value="GCE76464.1"/>
    <property type="molecule type" value="Genomic_DNA"/>
</dbReference>
<dbReference type="PROSITE" id="PS51257">
    <property type="entry name" value="PROKAR_LIPOPROTEIN"/>
    <property type="match status" value="1"/>
</dbReference>
<proteinExistence type="predicted"/>
<name>A0A402DQR6_9CELL</name>
<dbReference type="GO" id="GO:0005829">
    <property type="term" value="C:cytosol"/>
    <property type="evidence" value="ECO:0007669"/>
    <property type="project" value="TreeGrafter"/>
</dbReference>
<evidence type="ECO:0000313" key="4">
    <source>
        <dbReference type="Proteomes" id="UP000289954"/>
    </source>
</evidence>
<accession>A0A402DQR6</accession>
<dbReference type="InterPro" id="IPR036812">
    <property type="entry name" value="NAD(P)_OxRdtase_dom_sf"/>
</dbReference>
<keyword evidence="4" id="KW-1185">Reference proteome</keyword>
<organism evidence="3 4">
    <name type="scientific">Cellulomonas biazotea</name>
    <dbReference type="NCBI Taxonomy" id="1709"/>
    <lineage>
        <taxon>Bacteria</taxon>
        <taxon>Bacillati</taxon>
        <taxon>Actinomycetota</taxon>
        <taxon>Actinomycetes</taxon>
        <taxon>Micrococcales</taxon>
        <taxon>Cellulomonadaceae</taxon>
        <taxon>Cellulomonas</taxon>
    </lineage>
</organism>
<dbReference type="Proteomes" id="UP000289954">
    <property type="component" value="Unassembled WGS sequence"/>
</dbReference>
<evidence type="ECO:0000313" key="3">
    <source>
        <dbReference type="EMBL" id="GCE76464.1"/>
    </source>
</evidence>
<dbReference type="InterPro" id="IPR023210">
    <property type="entry name" value="NADP_OxRdtase_dom"/>
</dbReference>
<comment type="caution">
    <text evidence="3">The sequence shown here is derived from an EMBL/GenBank/DDBJ whole genome shotgun (WGS) entry which is preliminary data.</text>
</comment>
<dbReference type="Gene3D" id="3.20.20.100">
    <property type="entry name" value="NADP-dependent oxidoreductase domain"/>
    <property type="match status" value="1"/>
</dbReference>
<feature type="domain" description="NADP-dependent oxidoreductase" evidence="2">
    <location>
        <begin position="30"/>
        <end position="323"/>
    </location>
</feature>
<keyword evidence="1" id="KW-0560">Oxidoreductase</keyword>
<dbReference type="SUPFAM" id="SSF51430">
    <property type="entry name" value="NAD(P)-linked oxidoreductase"/>
    <property type="match status" value="1"/>
</dbReference>
<dbReference type="PANTHER" id="PTHR43364:SF4">
    <property type="entry name" value="NAD(P)-LINKED OXIDOREDUCTASE SUPERFAMILY PROTEIN"/>
    <property type="match status" value="1"/>
</dbReference>
<sequence>MLRVTTTAPPAQTMSYRRLGTSGLTVSVAGLGCNTFGATLPPEGVAGLVSAALDEGVTFFDTADVYGGTPGQSEELLGAALAGRRDDVVVATKFGMDVAGLNGTDWGARGSRRYVRRAVEGSLRRLGTDRIDLYQMHAPDPLTPIGETLAALDELVHEGKVLYVGSSNFAAWQVVDADWVARTTHVAPFVSAQNRYNLLDRSAEADLVPALDRVGGGLIPYVPLASGLLTGKYRRGEGAPEGSRLTRMPQRLESADFDRIEALDALAGSWGVDLPTLALGGLAAQPAVTSVIAGARTPDQLRANVRSILWEPTLEQLATIDEAAPGAA</sequence>
<dbReference type="FunFam" id="3.20.20.100:FF:000004">
    <property type="entry name" value="Oxidoreductase, aldo/keto reductase"/>
    <property type="match status" value="1"/>
</dbReference>
<dbReference type="GO" id="GO:0016491">
    <property type="term" value="F:oxidoreductase activity"/>
    <property type="evidence" value="ECO:0007669"/>
    <property type="project" value="UniProtKB-KW"/>
</dbReference>
<gene>
    <name evidence="3" type="ORF">CBZ_15200</name>
</gene>
<dbReference type="AlphaFoldDB" id="A0A402DQR6"/>
<dbReference type="Pfam" id="PF00248">
    <property type="entry name" value="Aldo_ket_red"/>
    <property type="match status" value="1"/>
</dbReference>
<dbReference type="InterPro" id="IPR050523">
    <property type="entry name" value="AKR_Detox_Biosynth"/>
</dbReference>
<reference evidence="3 4" key="1">
    <citation type="submission" date="2019-01" db="EMBL/GenBank/DDBJ databases">
        <title>Draft genome sequence of Cellulomonas takizawaensis strain TKZ-21.</title>
        <authorList>
            <person name="Yamamura H."/>
            <person name="Hayashi T."/>
            <person name="Hamada M."/>
            <person name="Serisawa Y."/>
            <person name="Matsuyama K."/>
            <person name="Nakagawa Y."/>
            <person name="Otoguro M."/>
            <person name="Yanagida F."/>
            <person name="Hayakawa M."/>
        </authorList>
    </citation>
    <scope>NUCLEOTIDE SEQUENCE [LARGE SCALE GENOMIC DNA]</scope>
    <source>
        <strain evidence="3 4">NBRC12680</strain>
    </source>
</reference>
<evidence type="ECO:0000256" key="1">
    <source>
        <dbReference type="ARBA" id="ARBA00023002"/>
    </source>
</evidence>
<evidence type="ECO:0000259" key="2">
    <source>
        <dbReference type="Pfam" id="PF00248"/>
    </source>
</evidence>
<protein>
    <submittedName>
        <fullName evidence="3">Oxidoreductase</fullName>
    </submittedName>
</protein>
<dbReference type="PANTHER" id="PTHR43364">
    <property type="entry name" value="NADH-SPECIFIC METHYLGLYOXAL REDUCTASE-RELATED"/>
    <property type="match status" value="1"/>
</dbReference>